<evidence type="ECO:0000259" key="11">
    <source>
        <dbReference type="Pfam" id="PF26250"/>
    </source>
</evidence>
<feature type="domain" description="RDR1/2-like RRM" evidence="11">
    <location>
        <begin position="4"/>
        <end position="81"/>
    </location>
</feature>
<dbReference type="InterPro" id="IPR058763">
    <property type="entry name" value="RRM_RDR1/2-like"/>
</dbReference>
<dbReference type="PANTHER" id="PTHR23079:SF1">
    <property type="entry name" value="RNA-DEPENDENT RNA POLYMERASE 1"/>
    <property type="match status" value="1"/>
</dbReference>
<evidence type="ECO:0000256" key="3">
    <source>
        <dbReference type="ARBA" id="ARBA00022679"/>
    </source>
</evidence>
<evidence type="ECO:0000256" key="8">
    <source>
        <dbReference type="RuleBase" id="RU363098"/>
    </source>
</evidence>
<keyword evidence="3 8" id="KW-0808">Transferase</keyword>
<evidence type="ECO:0000259" key="12">
    <source>
        <dbReference type="Pfam" id="PF26252"/>
    </source>
</evidence>
<organism evidence="14 15">
    <name type="scientific">Rubus argutus</name>
    <name type="common">Southern blackberry</name>
    <dbReference type="NCBI Taxonomy" id="59490"/>
    <lineage>
        <taxon>Eukaryota</taxon>
        <taxon>Viridiplantae</taxon>
        <taxon>Streptophyta</taxon>
        <taxon>Embryophyta</taxon>
        <taxon>Tracheophyta</taxon>
        <taxon>Spermatophyta</taxon>
        <taxon>Magnoliopsida</taxon>
        <taxon>eudicotyledons</taxon>
        <taxon>Gunneridae</taxon>
        <taxon>Pentapetalae</taxon>
        <taxon>rosids</taxon>
        <taxon>fabids</taxon>
        <taxon>Rosales</taxon>
        <taxon>Rosaceae</taxon>
        <taxon>Rosoideae</taxon>
        <taxon>Rosoideae incertae sedis</taxon>
        <taxon>Rubus</taxon>
    </lineage>
</organism>
<dbReference type="InterPro" id="IPR057596">
    <property type="entry name" value="RDRP_core"/>
</dbReference>
<keyword evidence="5 8" id="KW-0694">RNA-binding</keyword>
<dbReference type="GO" id="GO:0003723">
    <property type="term" value="F:RNA binding"/>
    <property type="evidence" value="ECO:0007669"/>
    <property type="project" value="UniProtKB-KW"/>
</dbReference>
<feature type="domain" description="RDR1/2-like PH-like" evidence="10">
    <location>
        <begin position="101"/>
        <end position="251"/>
    </location>
</feature>
<dbReference type="InterPro" id="IPR058751">
    <property type="entry name" value="RDRP_helical"/>
</dbReference>
<dbReference type="EC" id="2.7.7.48" evidence="8"/>
<keyword evidence="4 8" id="KW-0548">Nucleotidyltransferase</keyword>
<dbReference type="Pfam" id="PF26250">
    <property type="entry name" value="RRM_RdRP1_2"/>
    <property type="match status" value="1"/>
</dbReference>
<keyword evidence="6 8" id="KW-0943">RNA-mediated gene silencing</keyword>
<comment type="catalytic activity">
    <reaction evidence="7 8">
        <text>RNA(n) + a ribonucleoside 5'-triphosphate = RNA(n+1) + diphosphate</text>
        <dbReference type="Rhea" id="RHEA:21248"/>
        <dbReference type="Rhea" id="RHEA-COMP:14527"/>
        <dbReference type="Rhea" id="RHEA-COMP:17342"/>
        <dbReference type="ChEBI" id="CHEBI:33019"/>
        <dbReference type="ChEBI" id="CHEBI:61557"/>
        <dbReference type="ChEBI" id="CHEBI:140395"/>
        <dbReference type="EC" id="2.7.7.48"/>
    </reaction>
</comment>
<protein>
    <recommendedName>
        <fullName evidence="8">RNA-dependent RNA polymerase</fullName>
        <ecNumber evidence="8">2.7.7.48</ecNumber>
    </recommendedName>
</protein>
<evidence type="ECO:0000259" key="13">
    <source>
        <dbReference type="Pfam" id="PF26253"/>
    </source>
</evidence>
<dbReference type="EMBL" id="JBEDUW010000004">
    <property type="protein sequence ID" value="KAK9935406.1"/>
    <property type="molecule type" value="Genomic_DNA"/>
</dbReference>
<reference evidence="14 15" key="1">
    <citation type="journal article" date="2023" name="G3 (Bethesda)">
        <title>A chromosome-length genome assembly and annotation of blackberry (Rubus argutus, cv. 'Hillquist').</title>
        <authorList>
            <person name="Bruna T."/>
            <person name="Aryal R."/>
            <person name="Dudchenko O."/>
            <person name="Sargent D.J."/>
            <person name="Mead D."/>
            <person name="Buti M."/>
            <person name="Cavallini A."/>
            <person name="Hytonen T."/>
            <person name="Andres J."/>
            <person name="Pham M."/>
            <person name="Weisz D."/>
            <person name="Mascagni F."/>
            <person name="Usai G."/>
            <person name="Natali L."/>
            <person name="Bassil N."/>
            <person name="Fernandez G.E."/>
            <person name="Lomsadze A."/>
            <person name="Armour M."/>
            <person name="Olukolu B."/>
            <person name="Poorten T."/>
            <person name="Britton C."/>
            <person name="Davik J."/>
            <person name="Ashrafi H."/>
            <person name="Aiden E.L."/>
            <person name="Borodovsky M."/>
            <person name="Worthington M."/>
        </authorList>
    </citation>
    <scope>NUCLEOTIDE SEQUENCE [LARGE SCALE GENOMIC DNA]</scope>
    <source>
        <strain evidence="14">PI 553951</strain>
    </source>
</reference>
<evidence type="ECO:0000256" key="5">
    <source>
        <dbReference type="ARBA" id="ARBA00022884"/>
    </source>
</evidence>
<comment type="caution">
    <text evidence="14">The sequence shown here is derived from an EMBL/GenBank/DDBJ whole genome shotgun (WGS) entry which is preliminary data.</text>
</comment>
<sequence>MGKTVHLHGFPSGESAEKIKVFLEQHTGQESVYAIKLRPAKSGGRYYAIIQFQSTSQAELIISLAKTRLWYGRSYLNARPVDLDIVPKPRTYLHSLENLVLHFGCQVANDKLSILWRTADVSVDFGIGMRKFQFRLLYRHVVYRLQLSYENIWQIELHRPLGRTAKYLVIQLYGAPRIYQQDVCSSGNVYEDPTMNYFRDAPDDQWVRTTDFTPSSCIGQSSSLCLELPSGRQLPDFEENFAYYKESVGNFILETGSTFSRNRALVPIVGSPAGVDLPYDILFKINSLVQVGCLSGPTLDNNFYRLVDPRRITRACIDYALEKLSNLKESCFEPSVWLNEEYRKYLTSKKHPKPALISLDSGLVYVRRVQITPTKVFFSGPEINVSNRVLRHYSNEIDNFLRVSFVDEEMEKLYSTDLSPRTSTRKTRIYNRILSILSEGIVIGEKKFEFLAFSSSQLRENSLWMFASRDGLTADDIREWMGDFRQIRNVAKYAARLGQSFGSSTETLSVGRDEIEVIPDVTVNWGGVKYVFSDGIGKISADFARSVAKKCGYKACTPSAFQIRYGGYKGVVAIDPTSLTKLSLRKSMSKYESENPKLDVLACSKFQPCFLNRQLITLLSTLEVQDHVFLKKQRAAVQQLDAILTDPLKAEEALDLMSAGETTSILKELLRCGYKPNVEPFLSMMLQTFRASKLLELRTKTRIFIPDGRAMMGCLDETRTLEYGQVFVQFSENRHRQLFDDSYMPGGSSSGNCFVIEGKVVVAKNPCLHPGDVRVLRAVNVPELHHMVDCVVFPQKGSRPHPNECSGSDLDGDIYFVCWDPELIPRKQIDPMDYTPAPPKEMDHDVTIEEIEEYFVNYIVNDSLGIIANAHTVFADREPRKAMSPPCIELAKLFSIAVDFPKTGVPAVIPPELYAKEYPDFMEKPDKRTYLSSNVIGKLFREVKDIAPHENCIRSFTKQVATKSYDLDMEVDGFEDYLEDAFYYKGNYDYKLGNLLDYYGIKTEAEILSGSIMGMSKYFTKRRDLDAINMAVKSLRKEARAWFNEKGTSLDSGVDDVYAKASAWYHVTYHPKYFGVYNEGMNRDHFISFPWCVYDKLVHIKKDKVKQAQLWSSLESRFRYGLHLT</sequence>
<evidence type="ECO:0000313" key="14">
    <source>
        <dbReference type="EMBL" id="KAK9935406.1"/>
    </source>
</evidence>
<dbReference type="AlphaFoldDB" id="A0AAW1XGM1"/>
<dbReference type="Pfam" id="PF05183">
    <property type="entry name" value="RdRP"/>
    <property type="match status" value="1"/>
</dbReference>
<dbReference type="InterPro" id="IPR057590">
    <property type="entry name" value="PH_RDR1/2-like"/>
</dbReference>
<dbReference type="PANTHER" id="PTHR23079">
    <property type="entry name" value="RNA-DEPENDENT RNA POLYMERASE"/>
    <property type="match status" value="1"/>
</dbReference>
<accession>A0AAW1XGM1</accession>
<keyword evidence="2 8" id="KW-0696">RNA-directed RNA polymerase</keyword>
<evidence type="ECO:0000256" key="4">
    <source>
        <dbReference type="ARBA" id="ARBA00022695"/>
    </source>
</evidence>
<dbReference type="Proteomes" id="UP001457282">
    <property type="component" value="Unassembled WGS sequence"/>
</dbReference>
<feature type="domain" description="RDRP core" evidence="9">
    <location>
        <begin position="371"/>
        <end position="943"/>
    </location>
</feature>
<dbReference type="GO" id="GO:0003968">
    <property type="term" value="F:RNA-directed RNA polymerase activity"/>
    <property type="evidence" value="ECO:0007669"/>
    <property type="project" value="UniProtKB-KW"/>
</dbReference>
<feature type="domain" description="RDRP C-terminal head" evidence="13">
    <location>
        <begin position="964"/>
        <end position="1111"/>
    </location>
</feature>
<name>A0AAW1XGM1_RUBAR</name>
<evidence type="ECO:0000256" key="6">
    <source>
        <dbReference type="ARBA" id="ARBA00023158"/>
    </source>
</evidence>
<feature type="domain" description="RDRP helical" evidence="12">
    <location>
        <begin position="272"/>
        <end position="351"/>
    </location>
</feature>
<proteinExistence type="inferred from homology"/>
<dbReference type="Pfam" id="PF26253">
    <property type="entry name" value="RdRP_head"/>
    <property type="match status" value="1"/>
</dbReference>
<dbReference type="Pfam" id="PF24823">
    <property type="entry name" value="PH_RDR2"/>
    <property type="match status" value="1"/>
</dbReference>
<evidence type="ECO:0000259" key="9">
    <source>
        <dbReference type="Pfam" id="PF05183"/>
    </source>
</evidence>
<gene>
    <name evidence="14" type="ORF">M0R45_022509</name>
</gene>
<evidence type="ECO:0000313" key="15">
    <source>
        <dbReference type="Proteomes" id="UP001457282"/>
    </source>
</evidence>
<evidence type="ECO:0000259" key="10">
    <source>
        <dbReference type="Pfam" id="PF24823"/>
    </source>
</evidence>
<comment type="similarity">
    <text evidence="1 8">Belongs to the RdRP family.</text>
</comment>
<dbReference type="InterPro" id="IPR058752">
    <property type="entry name" value="RDRP_C_head"/>
</dbReference>
<dbReference type="Pfam" id="PF26252">
    <property type="entry name" value="RdRP_helical"/>
    <property type="match status" value="1"/>
</dbReference>
<comment type="function">
    <text evidence="8">Probably involved in the RNA silencing pathway and required for the generation of small interfering RNAs (siRNAs).</text>
</comment>
<evidence type="ECO:0000256" key="1">
    <source>
        <dbReference type="ARBA" id="ARBA00005762"/>
    </source>
</evidence>
<evidence type="ECO:0000256" key="2">
    <source>
        <dbReference type="ARBA" id="ARBA00022484"/>
    </source>
</evidence>
<keyword evidence="15" id="KW-1185">Reference proteome</keyword>
<dbReference type="GO" id="GO:0031380">
    <property type="term" value="C:nuclear RNA-directed RNA polymerase complex"/>
    <property type="evidence" value="ECO:0007669"/>
    <property type="project" value="TreeGrafter"/>
</dbReference>
<dbReference type="GO" id="GO:0030422">
    <property type="term" value="P:siRNA processing"/>
    <property type="evidence" value="ECO:0007669"/>
    <property type="project" value="TreeGrafter"/>
</dbReference>
<evidence type="ECO:0000256" key="7">
    <source>
        <dbReference type="ARBA" id="ARBA00048744"/>
    </source>
</evidence>
<dbReference type="InterPro" id="IPR007855">
    <property type="entry name" value="RDRP"/>
</dbReference>